<reference evidence="1 2" key="1">
    <citation type="submission" date="2020-10" db="EMBL/GenBank/DDBJ databases">
        <title>Connecting structure to function with the recovery of over 1000 high-quality activated sludge metagenome-assembled genomes encoding full-length rRNA genes using long-read sequencing.</title>
        <authorList>
            <person name="Singleton C.M."/>
            <person name="Petriglieri F."/>
            <person name="Kristensen J.M."/>
            <person name="Kirkegaard R.H."/>
            <person name="Michaelsen T.Y."/>
            <person name="Andersen M.H."/>
            <person name="Karst S.M."/>
            <person name="Dueholm M.S."/>
            <person name="Nielsen P.H."/>
            <person name="Albertsen M."/>
        </authorList>
    </citation>
    <scope>NUCLEOTIDE SEQUENCE [LARGE SCALE GENOMIC DNA]</scope>
    <source>
        <strain evidence="1">Ribe_18-Q3-R11-54_BAT3C.373</strain>
    </source>
</reference>
<dbReference type="Proteomes" id="UP000808349">
    <property type="component" value="Unassembled WGS sequence"/>
</dbReference>
<organism evidence="1 2">
    <name type="scientific">Candidatus Defluviibacterium haderslevense</name>
    <dbReference type="NCBI Taxonomy" id="2981993"/>
    <lineage>
        <taxon>Bacteria</taxon>
        <taxon>Pseudomonadati</taxon>
        <taxon>Bacteroidota</taxon>
        <taxon>Saprospiria</taxon>
        <taxon>Saprospirales</taxon>
        <taxon>Saprospiraceae</taxon>
        <taxon>Candidatus Defluviibacterium</taxon>
    </lineage>
</organism>
<name>A0A9D7XD43_9BACT</name>
<gene>
    <name evidence="1" type="ORF">IPO85_08325</name>
</gene>
<protein>
    <submittedName>
        <fullName evidence="1">Uncharacterized protein</fullName>
    </submittedName>
</protein>
<sequence>MKITIQFFILFFICGHTYAQESKSFQDRSGILFDVHLGTGIPTSDLKTRFGQAQILGGGITYLPSSIQLTFGLKFSYLFGSDVKEDVLKPFRTSQLAQVIGSDGYLADVQLKMRGYYGQFYTGSIIPLGSQLKARHGIKWQLGLAYLSHKIRIQDDSRSVTQFNTEFKKGLDRLTSGFSIVPFVGYEYLGVNGKVNLYAGFEPQLGFTQSRRSYNYDTNTTESGIARKDILLSFKIGWYLPFYFGKYVDEIEY</sequence>
<dbReference type="AlphaFoldDB" id="A0A9D7XD43"/>
<evidence type="ECO:0000313" key="2">
    <source>
        <dbReference type="Proteomes" id="UP000808349"/>
    </source>
</evidence>
<comment type="caution">
    <text evidence="1">The sequence shown here is derived from an EMBL/GenBank/DDBJ whole genome shotgun (WGS) entry which is preliminary data.</text>
</comment>
<evidence type="ECO:0000313" key="1">
    <source>
        <dbReference type="EMBL" id="MBK9717504.1"/>
    </source>
</evidence>
<accession>A0A9D7XD43</accession>
<proteinExistence type="predicted"/>
<dbReference type="EMBL" id="JADKFW010000004">
    <property type="protein sequence ID" value="MBK9717504.1"/>
    <property type="molecule type" value="Genomic_DNA"/>
</dbReference>